<dbReference type="PROSITE" id="PS50043">
    <property type="entry name" value="HTH_LUXR_2"/>
    <property type="match status" value="1"/>
</dbReference>
<evidence type="ECO:0000256" key="1">
    <source>
        <dbReference type="ARBA" id="ARBA00022553"/>
    </source>
</evidence>
<dbReference type="CDD" id="cd06170">
    <property type="entry name" value="LuxR_C_like"/>
    <property type="match status" value="1"/>
</dbReference>
<dbReference type="GO" id="GO:0006355">
    <property type="term" value="P:regulation of DNA-templated transcription"/>
    <property type="evidence" value="ECO:0007669"/>
    <property type="project" value="InterPro"/>
</dbReference>
<keyword evidence="1 5" id="KW-0597">Phosphoprotein</keyword>
<organism evidence="8 9">
    <name type="scientific">Paenibacillus etheri</name>
    <dbReference type="NCBI Taxonomy" id="1306852"/>
    <lineage>
        <taxon>Bacteria</taxon>
        <taxon>Bacillati</taxon>
        <taxon>Bacillota</taxon>
        <taxon>Bacilli</taxon>
        <taxon>Bacillales</taxon>
        <taxon>Paenibacillaceae</taxon>
        <taxon>Paenibacillus</taxon>
    </lineage>
</organism>
<proteinExistence type="predicted"/>
<sequence length="200" mass="22181">MITIVIAEDQRLLRGAMASLLDLEDDIEVVGEACDGAEALALIDKLQPDVCLMDIEMPFKSGLEVAEILRSKGCPTRIIILTTFARPGYFERGVKAGIQGYLLKDEPVDKLAESIRRVMAGHREVSPELVFGSLREENPLTAREREILKLAGEGQTAAEIAFSLHLSYGTVRNYISEILNKLEVKSRIEAVRLAEEKGWI</sequence>
<dbReference type="Pfam" id="PF00196">
    <property type="entry name" value="GerE"/>
    <property type="match status" value="1"/>
</dbReference>
<dbReference type="Proteomes" id="UP000054709">
    <property type="component" value="Unassembled WGS sequence"/>
</dbReference>
<evidence type="ECO:0000313" key="9">
    <source>
        <dbReference type="Proteomes" id="UP000054709"/>
    </source>
</evidence>
<dbReference type="OrthoDB" id="9780153at2"/>
<keyword evidence="4" id="KW-0804">Transcription</keyword>
<dbReference type="InterPro" id="IPR039420">
    <property type="entry name" value="WalR-like"/>
</dbReference>
<dbReference type="InterPro" id="IPR000792">
    <property type="entry name" value="Tscrpt_reg_LuxR_C"/>
</dbReference>
<dbReference type="PANTHER" id="PTHR43214">
    <property type="entry name" value="TWO-COMPONENT RESPONSE REGULATOR"/>
    <property type="match status" value="1"/>
</dbReference>
<dbReference type="PROSITE" id="PS50110">
    <property type="entry name" value="RESPONSE_REGULATORY"/>
    <property type="match status" value="1"/>
</dbReference>
<dbReference type="SMART" id="SM00421">
    <property type="entry name" value="HTH_LUXR"/>
    <property type="match status" value="1"/>
</dbReference>
<dbReference type="EMBL" id="LCZJ02000032">
    <property type="protein sequence ID" value="KTD85019.1"/>
    <property type="molecule type" value="Genomic_DNA"/>
</dbReference>
<keyword evidence="2" id="KW-0805">Transcription regulation</keyword>
<gene>
    <name evidence="8" type="ORF">UQ64_00610</name>
</gene>
<dbReference type="Pfam" id="PF00072">
    <property type="entry name" value="Response_reg"/>
    <property type="match status" value="1"/>
</dbReference>
<dbReference type="GO" id="GO:0000160">
    <property type="term" value="P:phosphorelay signal transduction system"/>
    <property type="evidence" value="ECO:0007669"/>
    <property type="project" value="InterPro"/>
</dbReference>
<dbReference type="GO" id="GO:0003677">
    <property type="term" value="F:DNA binding"/>
    <property type="evidence" value="ECO:0007669"/>
    <property type="project" value="UniProtKB-KW"/>
</dbReference>
<dbReference type="AlphaFoldDB" id="A0A0W1AUJ0"/>
<dbReference type="SUPFAM" id="SSF52172">
    <property type="entry name" value="CheY-like"/>
    <property type="match status" value="1"/>
</dbReference>
<keyword evidence="3" id="KW-0238">DNA-binding</keyword>
<protein>
    <submittedName>
        <fullName evidence="8">Two-component system response regulator</fullName>
    </submittedName>
</protein>
<feature type="modified residue" description="4-aspartylphosphate" evidence="5">
    <location>
        <position position="54"/>
    </location>
</feature>
<dbReference type="CDD" id="cd19930">
    <property type="entry name" value="REC_DesR-like"/>
    <property type="match status" value="1"/>
</dbReference>
<dbReference type="PRINTS" id="PR00038">
    <property type="entry name" value="HTHLUXR"/>
</dbReference>
<evidence type="ECO:0000256" key="5">
    <source>
        <dbReference type="PROSITE-ProRule" id="PRU00169"/>
    </source>
</evidence>
<evidence type="ECO:0000259" key="6">
    <source>
        <dbReference type="PROSITE" id="PS50043"/>
    </source>
</evidence>
<comment type="caution">
    <text evidence="8">The sequence shown here is derived from an EMBL/GenBank/DDBJ whole genome shotgun (WGS) entry which is preliminary data.</text>
</comment>
<evidence type="ECO:0000256" key="3">
    <source>
        <dbReference type="ARBA" id="ARBA00023125"/>
    </source>
</evidence>
<dbReference type="SUPFAM" id="SSF46894">
    <property type="entry name" value="C-terminal effector domain of the bipartite response regulators"/>
    <property type="match status" value="1"/>
</dbReference>
<feature type="domain" description="Response regulatory" evidence="7">
    <location>
        <begin position="3"/>
        <end position="119"/>
    </location>
</feature>
<keyword evidence="9" id="KW-1185">Reference proteome</keyword>
<evidence type="ECO:0000256" key="2">
    <source>
        <dbReference type="ARBA" id="ARBA00023015"/>
    </source>
</evidence>
<dbReference type="Gene3D" id="3.40.50.2300">
    <property type="match status" value="1"/>
</dbReference>
<dbReference type="PANTHER" id="PTHR43214:SF42">
    <property type="entry name" value="TRANSCRIPTIONAL REGULATORY PROTEIN DESR"/>
    <property type="match status" value="1"/>
</dbReference>
<dbReference type="SMART" id="SM00448">
    <property type="entry name" value="REC"/>
    <property type="match status" value="1"/>
</dbReference>
<reference evidence="8 9" key="1">
    <citation type="journal article" date="2015" name="Int. Biodeterior. Biodegradation">
        <title>Physiological and genetic screening methods for the isolation of methyl tert-butyl ether-degrading bacteria for bioremediation purposes.</title>
        <authorList>
            <person name="Guisado I.M."/>
            <person name="Purswani J."/>
            <person name="Gonzalez Lopez J."/>
            <person name="Pozo C."/>
        </authorList>
    </citation>
    <scope>NUCLEOTIDE SEQUENCE [LARGE SCALE GENOMIC DNA]</scope>
    <source>
        <strain evidence="8 9">SH7</strain>
    </source>
</reference>
<feature type="domain" description="HTH luxR-type" evidence="6">
    <location>
        <begin position="133"/>
        <end position="198"/>
    </location>
</feature>
<dbReference type="InterPro" id="IPR016032">
    <property type="entry name" value="Sig_transdc_resp-reg_C-effctor"/>
</dbReference>
<accession>A0A0W1AUJ0</accession>
<evidence type="ECO:0000313" key="8">
    <source>
        <dbReference type="EMBL" id="KTD85019.1"/>
    </source>
</evidence>
<dbReference type="InterPro" id="IPR001789">
    <property type="entry name" value="Sig_transdc_resp-reg_receiver"/>
</dbReference>
<dbReference type="InterPro" id="IPR011006">
    <property type="entry name" value="CheY-like_superfamily"/>
</dbReference>
<evidence type="ECO:0000259" key="7">
    <source>
        <dbReference type="PROSITE" id="PS50110"/>
    </source>
</evidence>
<evidence type="ECO:0000256" key="4">
    <source>
        <dbReference type="ARBA" id="ARBA00023163"/>
    </source>
</evidence>
<dbReference type="RefSeq" id="WP_060625209.1">
    <property type="nucleotide sequence ID" value="NZ_LCZJ02000032.1"/>
</dbReference>
<name>A0A0W1AUJ0_9BACL</name>